<feature type="transmembrane region" description="Helical" evidence="3">
    <location>
        <begin position="1789"/>
        <end position="1812"/>
    </location>
</feature>
<keyword evidence="3" id="KW-0812">Transmembrane</keyword>
<proteinExistence type="predicted"/>
<feature type="region of interest" description="Disordered" evidence="2">
    <location>
        <begin position="1899"/>
        <end position="1921"/>
    </location>
</feature>
<feature type="region of interest" description="Disordered" evidence="2">
    <location>
        <begin position="1047"/>
        <end position="1067"/>
    </location>
</feature>
<protein>
    <recommendedName>
        <fullName evidence="6">Transglutaminase-like domain-containing protein</fullName>
    </recommendedName>
</protein>
<dbReference type="SUPFAM" id="SSF54001">
    <property type="entry name" value="Cysteine proteinases"/>
    <property type="match status" value="1"/>
</dbReference>
<keyword evidence="1" id="KW-0175">Coiled coil</keyword>
<evidence type="ECO:0000313" key="4">
    <source>
        <dbReference type="EMBL" id="GBR76634.1"/>
    </source>
</evidence>
<feature type="transmembrane region" description="Helical" evidence="3">
    <location>
        <begin position="701"/>
        <end position="721"/>
    </location>
</feature>
<sequence length="1921" mass="210271">MNVGAVDERLAAAGINNTRIEQSYLALAETMGLYAVNGDNASLSKKLSNHGAVMIEDDASYIYNLKEYDVSAAAQNDRDSYYLVSYNSEGAFVDAAFGYSDLSGGYNSVDSYIDPFDPEITKLLRQIPGLDDPRLSAEDRLVKIYNYIINNFSYVPDEKDDWNFVSETIYRRGGDCEDLSILLSSAMIASLLQDGLDYESANKRVAAVAGRHAVYGDHVYVEYQADDGQTYVLDAAFAEQGQISQLADLQQSSDLQFTVYFRFNDNKVFGDATTLGAARSCIDPEQECLQPLLEQFERETDLQDATRDELILKLFNFLKTGFSVVDVQDYFPSLELLTQTKVGNSQGLSLLLVNTALAMAHKLGLELPNIRLCEAERDGEKQYVVIYEDESGIDRVLDFTDKIVDPQMQLDLVNTLKDLFSINAYMPAKELAELVKYGREYGLGDDLYGRRVARFNPAAGYVADNTVSTYKPLDKAGQEKITEFYKSKYIGGFWTAGSYDAAYSAVNSMRPSVSNTNSSGTSGFSDAFYNNNQFITQQAVAEMANIGTYITGGDFWSFDDIAFEKARAKLLFRRNLLSVMAMLVEAEMESHNIVASELEMAGSEEGYKSMKASQIIQAETDFLIKGVNELKKEATGIVSQHNELMDAIQNKKQDEIQKYTDDSFLIASTISTAASMVANLAINAGFSALEIAGVAACAIPFVGWVIGPAMILAGVLGSGAAKGILEGMSSVWTLTQDISKYAFAEWKASLASDKAYAVQTTLKNSINSTNKEIATKGQETTLPMVKSKNIEASAVSTNLFRQYGLLGEATKIKFLKGEDGLYYDDDERLLLFEHEINKAQVVNRMLVSLHGAKAQSRSAVHQEMTGKSSYSSTNVAQTMIEQEQSIIIEKFNELKQLRQEYTAAMNQKIQAKFNAIKMGVKMAINIAAYALGMITVGIPVVGVGPSVWLGIANTLFLFTESVGLWDKDDWRPMLQTNSLLSGSPVSNMELSGYTTDGTAGYNMISAILGDMGRGSAINMLNGNVGQSGKPHAGFTRKVGAVAIEIPETEVPDAGSGSESSGRDGNPSMTYGANVSAISSAGLATFWRKYSWYSSGAELTLTDYAMGDTEYADLRDIVQNQYNKNIAAVNGISDRNGQTVASNVPGATDKILLDMDISPDLERYLAGNSNYQKIDGKWYIVINYLTVYEQKISGYTSEGTPNYYNHYSLKMTTALDSLKAELQAEIEAERLAGYASIGNLYHNSNFRFRVEISGPEALSSTFKNELTDNNKGSFHYEQDAATGIWYLYMKGPLSEDQIKMYIKNEKIELPEGADVEINNPQLSDKDRELLSNLQSQAEKYLTSDEDDMSKYYFATKFTVANDSGGLSAAQLAEAGLAYDSIHKILICLDEEKFKAKYSGQKLSGTLKELMKIVDPGAEQTEGQGKMASSGNMASELNGSGELGAPEATTEDDVPEAVSDGYSNEKPETYQMMYRARIAKMRYDLTRLTNIKRCIYMLARYDLESRNIVHQEMTNTTTYQVSANTEQALTAEYNYVNSVIAAYSSREEQRIQTNNSIFERDEARAKSLATGIAGPFGFLVALLWKNKAMDMKISNSGVSGVSGGLTSTEETDLGKYRQADGSSTTIKVGNTELNVYNLADYSEFIVDNKAEVNLGLFSIYAFQYVPNVEKLQKATAAIYSSIYSIACLQSLYSAKSASRSMVHSILTNVSNLTLSSYSGAAIQADNALVTAKAQDLSKNASDMAGLMQKKAEAEQEYGAAAAKAAISGAGMIVTALAAIPMLTRTVPEVGGWITMINTVGNLLNCIFDVFYSIFKAIALHKLADANEEKTKELVEAAKENEKKARENSIGSEEGKAEAKVEELGENMTGAASGNATAAKFQISMMQAQMKKVERIKALIRKMQKAKNDSRGKITAKMSGTPGA</sequence>
<evidence type="ECO:0000256" key="1">
    <source>
        <dbReference type="SAM" id="Coils"/>
    </source>
</evidence>
<feature type="region of interest" description="Disordered" evidence="2">
    <location>
        <begin position="1418"/>
        <end position="1462"/>
    </location>
</feature>
<keyword evidence="3" id="KW-1133">Transmembrane helix</keyword>
<evidence type="ECO:0000256" key="3">
    <source>
        <dbReference type="SAM" id="Phobius"/>
    </source>
</evidence>
<organism evidence="4 5">
    <name type="scientific">Candidatus Termititenax persephonae</name>
    <dbReference type="NCBI Taxonomy" id="2218525"/>
    <lineage>
        <taxon>Bacteria</taxon>
        <taxon>Bacillati</taxon>
        <taxon>Candidatus Margulisiibacteriota</taxon>
        <taxon>Candidatus Termititenacia</taxon>
        <taxon>Candidatus Termititenacales</taxon>
        <taxon>Candidatus Termititenacaceae</taxon>
        <taxon>Candidatus Termititenax</taxon>
    </lineage>
</organism>
<feature type="transmembrane region" description="Helical" evidence="3">
    <location>
        <begin position="1755"/>
        <end position="1777"/>
    </location>
</feature>
<evidence type="ECO:0008006" key="6">
    <source>
        <dbReference type="Google" id="ProtNLM"/>
    </source>
</evidence>
<comment type="caution">
    <text evidence="4">The sequence shown here is derived from an EMBL/GenBank/DDBJ whole genome shotgun (WGS) entry which is preliminary data.</text>
</comment>
<dbReference type="EMBL" id="BGZO01000037">
    <property type="protein sequence ID" value="GBR76634.1"/>
    <property type="molecule type" value="Genomic_DNA"/>
</dbReference>
<dbReference type="Proteomes" id="UP000275925">
    <property type="component" value="Unassembled WGS sequence"/>
</dbReference>
<name>A0A388TIA8_9BACT</name>
<feature type="coiled-coil region" evidence="1">
    <location>
        <begin position="1817"/>
        <end position="1845"/>
    </location>
</feature>
<evidence type="ECO:0000256" key="2">
    <source>
        <dbReference type="SAM" id="MobiDB-lite"/>
    </source>
</evidence>
<feature type="transmembrane region" description="Helical" evidence="3">
    <location>
        <begin position="1565"/>
        <end position="1582"/>
    </location>
</feature>
<evidence type="ECO:0000313" key="5">
    <source>
        <dbReference type="Proteomes" id="UP000275925"/>
    </source>
</evidence>
<reference evidence="4 5" key="1">
    <citation type="journal article" date="2019" name="ISME J.">
        <title>Genome analyses of uncultured TG2/ZB3 bacteria in 'Margulisbacteria' specifically attached to ectosymbiotic spirochetes of protists in the termite gut.</title>
        <authorList>
            <person name="Utami Y.D."/>
            <person name="Kuwahara H."/>
            <person name="Igai K."/>
            <person name="Murakami T."/>
            <person name="Sugaya K."/>
            <person name="Morikawa T."/>
            <person name="Nagura Y."/>
            <person name="Yuki M."/>
            <person name="Deevong P."/>
            <person name="Inoue T."/>
            <person name="Kihara K."/>
            <person name="Lo N."/>
            <person name="Yamada A."/>
            <person name="Ohkuma M."/>
            <person name="Hongoh Y."/>
        </authorList>
    </citation>
    <scope>NUCLEOTIDE SEQUENCE [LARGE SCALE GENOMIC DNA]</scope>
    <source>
        <strain evidence="4">NkOx7-02</strain>
    </source>
</reference>
<dbReference type="InterPro" id="IPR038765">
    <property type="entry name" value="Papain-like_cys_pep_sf"/>
</dbReference>
<accession>A0A388TIA8</accession>
<feature type="non-terminal residue" evidence="4">
    <location>
        <position position="1921"/>
    </location>
</feature>
<dbReference type="Gene3D" id="3.10.620.30">
    <property type="match status" value="1"/>
</dbReference>
<feature type="coiled-coil region" evidence="1">
    <location>
        <begin position="880"/>
        <end position="914"/>
    </location>
</feature>
<keyword evidence="5" id="KW-1185">Reference proteome</keyword>
<feature type="transmembrane region" description="Helical" evidence="3">
    <location>
        <begin position="926"/>
        <end position="951"/>
    </location>
</feature>
<gene>
    <name evidence="4" type="ORF">NO2_1155</name>
</gene>
<keyword evidence="3" id="KW-0472">Membrane</keyword>
<feature type="compositionally biased region" description="Polar residues" evidence="2">
    <location>
        <begin position="1419"/>
        <end position="1436"/>
    </location>
</feature>